<dbReference type="Pfam" id="PF25881">
    <property type="entry name" value="HH_YBHG"/>
    <property type="match status" value="1"/>
</dbReference>
<organism evidence="3 4">
    <name type="scientific">Paramuribaculum intestinale</name>
    <dbReference type="NCBI Taxonomy" id="2094151"/>
    <lineage>
        <taxon>Bacteria</taxon>
        <taxon>Pseudomonadati</taxon>
        <taxon>Bacteroidota</taxon>
        <taxon>Bacteroidia</taxon>
        <taxon>Bacteroidales</taxon>
        <taxon>Muribaculaceae</taxon>
        <taxon>Paramuribaculum</taxon>
    </lineage>
</organism>
<dbReference type="EMBL" id="PUBV01000011">
    <property type="protein sequence ID" value="PWB07592.1"/>
    <property type="molecule type" value="Genomic_DNA"/>
</dbReference>
<evidence type="ECO:0000313" key="3">
    <source>
        <dbReference type="EMBL" id="PWB07592.1"/>
    </source>
</evidence>
<dbReference type="Gene3D" id="2.40.30.170">
    <property type="match status" value="1"/>
</dbReference>
<dbReference type="Gene3D" id="1.10.287.470">
    <property type="entry name" value="Helix hairpin bin"/>
    <property type="match status" value="1"/>
</dbReference>
<comment type="caution">
    <text evidence="3">The sequence shown here is derived from an EMBL/GenBank/DDBJ whole genome shotgun (WGS) entry which is preliminary data.</text>
</comment>
<keyword evidence="1" id="KW-0812">Transmembrane</keyword>
<sequence length="331" mass="36093">MDAEKTENRSLMFGLIAIVVVTLLLAIIGFVFMREPDEIIEGQADATSVRISGKLPGRVVELMVSEGDMVKAGDTLVHIHSSLAEAKLMQAEAMENVAAAQNQKVDAGTRSQIIQAAAELVAQARAGATITRKTYDRMQRLFEQGVVSEQKRDEAKAAYDAAVAAQQAAESQLSLARSGAQKEDKESAAALVTAARGGVAEVESMLEDQYLTAPCDGQIDQIYPQPGELVSLGAPIMSLLKIDDKWVTFNVREELLSQMKLGDSITVEIPALDRMSAKACIYYVRDMGSYATWRATKATGDWDSRTFEVKARTTDQIPDLRPGMTVLYRKK</sequence>
<name>A0A2V1IY44_9BACT</name>
<evidence type="ECO:0000313" key="4">
    <source>
        <dbReference type="Proteomes" id="UP000244925"/>
    </source>
</evidence>
<dbReference type="Proteomes" id="UP000244925">
    <property type="component" value="Unassembled WGS sequence"/>
</dbReference>
<evidence type="ECO:0000259" key="2">
    <source>
        <dbReference type="Pfam" id="PF25881"/>
    </source>
</evidence>
<dbReference type="SUPFAM" id="SSF111369">
    <property type="entry name" value="HlyD-like secretion proteins"/>
    <property type="match status" value="3"/>
</dbReference>
<proteinExistence type="predicted"/>
<keyword evidence="1" id="KW-0472">Membrane</keyword>
<dbReference type="PANTHER" id="PTHR30438">
    <property type="entry name" value="36 KDA ANTIGEN-RELATED"/>
    <property type="match status" value="1"/>
</dbReference>
<dbReference type="PANTHER" id="PTHR30438:SF1">
    <property type="entry name" value="36 KDA ANTIGEN"/>
    <property type="match status" value="1"/>
</dbReference>
<evidence type="ECO:0000256" key="1">
    <source>
        <dbReference type="SAM" id="Phobius"/>
    </source>
</evidence>
<gene>
    <name evidence="3" type="ORF">C5O25_06690</name>
</gene>
<protein>
    <submittedName>
        <fullName evidence="3">Hemolysin secretion protein D</fullName>
    </submittedName>
</protein>
<dbReference type="RefSeq" id="WP_107035967.1">
    <property type="nucleotide sequence ID" value="NZ_CAPOLP010000027.1"/>
</dbReference>
<feature type="transmembrane region" description="Helical" evidence="1">
    <location>
        <begin position="12"/>
        <end position="33"/>
    </location>
</feature>
<accession>A0A2V1IY44</accession>
<feature type="domain" description="YbhG-like alpha-helical hairpin" evidence="2">
    <location>
        <begin position="85"/>
        <end position="208"/>
    </location>
</feature>
<dbReference type="AlphaFoldDB" id="A0A2V1IY44"/>
<dbReference type="InterPro" id="IPR059052">
    <property type="entry name" value="HH_YbhG-like"/>
</dbReference>
<reference evidence="4" key="1">
    <citation type="submission" date="2018-02" db="EMBL/GenBank/DDBJ databases">
        <authorList>
            <person name="Clavel T."/>
            <person name="Strowig T."/>
        </authorList>
    </citation>
    <scope>NUCLEOTIDE SEQUENCE [LARGE SCALE GENOMIC DNA]</scope>
    <source>
        <strain evidence="4">DSM 100764</strain>
    </source>
</reference>
<keyword evidence="4" id="KW-1185">Reference proteome</keyword>
<dbReference type="Gene3D" id="2.40.50.100">
    <property type="match status" value="1"/>
</dbReference>
<keyword evidence="1" id="KW-1133">Transmembrane helix</keyword>